<dbReference type="Pfam" id="PF06245">
    <property type="entry name" value="DUF1015"/>
    <property type="match status" value="1"/>
</dbReference>
<protein>
    <recommendedName>
        <fullName evidence="3">DUF1015 domain-containing protein</fullName>
    </recommendedName>
</protein>
<evidence type="ECO:0000313" key="2">
    <source>
        <dbReference type="Proteomes" id="UP000488506"/>
    </source>
</evidence>
<dbReference type="PANTHER" id="PTHR36454:SF1">
    <property type="entry name" value="DUF1015 DOMAIN-CONTAINING PROTEIN"/>
    <property type="match status" value="1"/>
</dbReference>
<proteinExistence type="predicted"/>
<accession>A0A833L1H6</accession>
<evidence type="ECO:0008006" key="3">
    <source>
        <dbReference type="Google" id="ProtNLM"/>
    </source>
</evidence>
<name>A0A833L1H6_UNCSA</name>
<dbReference type="PIRSF" id="PIRSF033563">
    <property type="entry name" value="UCP033563"/>
    <property type="match status" value="1"/>
</dbReference>
<dbReference type="AlphaFoldDB" id="A0A833L1H6"/>
<organism evidence="1 2">
    <name type="scientific">Candidatus Saganbacteria bacterium</name>
    <dbReference type="NCBI Taxonomy" id="2575572"/>
    <lineage>
        <taxon>Bacteria</taxon>
        <taxon>Bacillati</taxon>
        <taxon>Saganbacteria</taxon>
    </lineage>
</organism>
<gene>
    <name evidence="1" type="ORF">FD145_538</name>
</gene>
<evidence type="ECO:0000313" key="1">
    <source>
        <dbReference type="EMBL" id="KAF0134520.1"/>
    </source>
</evidence>
<sequence>MAKIFPFKGIYYNKKKIKKPENVMSPPYDVISPEEQEELYKKSDFNFVKLILGKEFSGDTQYNNKYIRSAATFEGWLRHEIMIHDAKPGMYAYEQRFSLKGQKYTRLGFIAIMRIEDGDRGRLYPHEATLSVPKLDRIELIRASQANLDCIFTLFPDPEGKALKPFKAAMRRKPLIELKDKDKIIHKLWKVDSRPIVNKVIKEMKDKSIFIADGHHRYEAAVRYKNEMKERNTKFSEEEAYNHVMVFFTPAEGKGLVILPIHRMIKPIQNLEIGQFEDELRNYFNITIFPFSKRTEKKARKHVIKELEKSSDQHSFVMIFKDAPKFYLLKLKSEDMVDLLLEEGNTPQYKHLDVTILHAIVMNRILNITAEDQIKYTKSADEAIDSVFNGGHQVSFLLNPTKIADVLEIAGHLEKMPQKSTFFYPKLLSGLVINKMIHGEKIEY</sequence>
<dbReference type="InterPro" id="IPR008323">
    <property type="entry name" value="UCP033563"/>
</dbReference>
<dbReference type="Proteomes" id="UP000488506">
    <property type="component" value="Unassembled WGS sequence"/>
</dbReference>
<reference evidence="1 2" key="1">
    <citation type="submission" date="2019-12" db="EMBL/GenBank/DDBJ databases">
        <authorList>
            <person name="Wolfe R."/>
            <person name="Danczak R."/>
            <person name="Wilkins M."/>
        </authorList>
    </citation>
    <scope>NUCLEOTIDE SEQUENCE [LARGE SCALE GENOMIC DNA]</scope>
    <source>
        <strain evidence="1">X2_MaxBin.013</strain>
    </source>
</reference>
<dbReference type="PANTHER" id="PTHR36454">
    <property type="entry name" value="LMO2823 PROTEIN"/>
    <property type="match status" value="1"/>
</dbReference>
<dbReference type="EMBL" id="WPAF01000007">
    <property type="protein sequence ID" value="KAF0134520.1"/>
    <property type="molecule type" value="Genomic_DNA"/>
</dbReference>
<comment type="caution">
    <text evidence="1">The sequence shown here is derived from an EMBL/GenBank/DDBJ whole genome shotgun (WGS) entry which is preliminary data.</text>
</comment>